<name>A0A9D4PGU1_RHISA</name>
<protein>
    <submittedName>
        <fullName evidence="2">Uncharacterized protein</fullName>
    </submittedName>
</protein>
<evidence type="ECO:0000256" key="1">
    <source>
        <dbReference type="SAM" id="MobiDB-lite"/>
    </source>
</evidence>
<evidence type="ECO:0000313" key="2">
    <source>
        <dbReference type="EMBL" id="KAH7940258.1"/>
    </source>
</evidence>
<reference evidence="2" key="1">
    <citation type="journal article" date="2020" name="Cell">
        <title>Large-Scale Comparative Analyses of Tick Genomes Elucidate Their Genetic Diversity and Vector Capacities.</title>
        <authorList>
            <consortium name="Tick Genome and Microbiome Consortium (TIGMIC)"/>
            <person name="Jia N."/>
            <person name="Wang J."/>
            <person name="Shi W."/>
            <person name="Du L."/>
            <person name="Sun Y."/>
            <person name="Zhan W."/>
            <person name="Jiang J.F."/>
            <person name="Wang Q."/>
            <person name="Zhang B."/>
            <person name="Ji P."/>
            <person name="Bell-Sakyi L."/>
            <person name="Cui X.M."/>
            <person name="Yuan T.T."/>
            <person name="Jiang B.G."/>
            <person name="Yang W.F."/>
            <person name="Lam T.T."/>
            <person name="Chang Q.C."/>
            <person name="Ding S.J."/>
            <person name="Wang X.J."/>
            <person name="Zhu J.G."/>
            <person name="Ruan X.D."/>
            <person name="Zhao L."/>
            <person name="Wei J.T."/>
            <person name="Ye R.Z."/>
            <person name="Que T.C."/>
            <person name="Du C.H."/>
            <person name="Zhou Y.H."/>
            <person name="Cheng J.X."/>
            <person name="Dai P.F."/>
            <person name="Guo W.B."/>
            <person name="Han X.H."/>
            <person name="Huang E.J."/>
            <person name="Li L.F."/>
            <person name="Wei W."/>
            <person name="Gao Y.C."/>
            <person name="Liu J.Z."/>
            <person name="Shao H.Z."/>
            <person name="Wang X."/>
            <person name="Wang C.C."/>
            <person name="Yang T.C."/>
            <person name="Huo Q.B."/>
            <person name="Li W."/>
            <person name="Chen H.Y."/>
            <person name="Chen S.E."/>
            <person name="Zhou L.G."/>
            <person name="Ni X.B."/>
            <person name="Tian J.H."/>
            <person name="Sheng Y."/>
            <person name="Liu T."/>
            <person name="Pan Y.S."/>
            <person name="Xia L.Y."/>
            <person name="Li J."/>
            <person name="Zhao F."/>
            <person name="Cao W.C."/>
        </authorList>
    </citation>
    <scope>NUCLEOTIDE SEQUENCE</scope>
    <source>
        <strain evidence="2">Rsan-2018</strain>
    </source>
</reference>
<feature type="region of interest" description="Disordered" evidence="1">
    <location>
        <begin position="1"/>
        <end position="46"/>
    </location>
</feature>
<dbReference type="EMBL" id="JABSTV010001254">
    <property type="protein sequence ID" value="KAH7940258.1"/>
    <property type="molecule type" value="Genomic_DNA"/>
</dbReference>
<sequence length="225" mass="23998">MEPSDRSVRTGSALDDVGSRDPTEGLKSEANTTLPQWAMQQRNGQHAQEPLFLRIAAIFMNGNDQGAAKDDSVSGCPPSAMDNAGVGKRQEPVEANADGVDVGNQAEESAREQRDACSVSQVPDASDKEPAVIETAAEEMDAEATPAKRRHEDVVAASQDQPADADTAWDAYSSADGRPGQAAGQELAIPVVLESALAQNEETSEGWLTWRVPRRAKTRAEKEVT</sequence>
<comment type="caution">
    <text evidence="2">The sequence shown here is derived from an EMBL/GenBank/DDBJ whole genome shotgun (WGS) entry which is preliminary data.</text>
</comment>
<gene>
    <name evidence="2" type="ORF">HPB52_022578</name>
</gene>
<dbReference type="Proteomes" id="UP000821837">
    <property type="component" value="Chromosome 8"/>
</dbReference>
<proteinExistence type="predicted"/>
<feature type="region of interest" description="Disordered" evidence="1">
    <location>
        <begin position="64"/>
        <end position="183"/>
    </location>
</feature>
<accession>A0A9D4PGU1</accession>
<dbReference type="AlphaFoldDB" id="A0A9D4PGU1"/>
<evidence type="ECO:0000313" key="3">
    <source>
        <dbReference type="Proteomes" id="UP000821837"/>
    </source>
</evidence>
<dbReference type="VEuPathDB" id="VectorBase:RSAN_039946"/>
<organism evidence="2 3">
    <name type="scientific">Rhipicephalus sanguineus</name>
    <name type="common">Brown dog tick</name>
    <name type="synonym">Ixodes sanguineus</name>
    <dbReference type="NCBI Taxonomy" id="34632"/>
    <lineage>
        <taxon>Eukaryota</taxon>
        <taxon>Metazoa</taxon>
        <taxon>Ecdysozoa</taxon>
        <taxon>Arthropoda</taxon>
        <taxon>Chelicerata</taxon>
        <taxon>Arachnida</taxon>
        <taxon>Acari</taxon>
        <taxon>Parasitiformes</taxon>
        <taxon>Ixodida</taxon>
        <taxon>Ixodoidea</taxon>
        <taxon>Ixodidae</taxon>
        <taxon>Rhipicephalinae</taxon>
        <taxon>Rhipicephalus</taxon>
        <taxon>Rhipicephalus</taxon>
    </lineage>
</organism>
<reference evidence="2" key="2">
    <citation type="submission" date="2021-09" db="EMBL/GenBank/DDBJ databases">
        <authorList>
            <person name="Jia N."/>
            <person name="Wang J."/>
            <person name="Shi W."/>
            <person name="Du L."/>
            <person name="Sun Y."/>
            <person name="Zhan W."/>
            <person name="Jiang J."/>
            <person name="Wang Q."/>
            <person name="Zhang B."/>
            <person name="Ji P."/>
            <person name="Sakyi L.B."/>
            <person name="Cui X."/>
            <person name="Yuan T."/>
            <person name="Jiang B."/>
            <person name="Yang W."/>
            <person name="Lam T.T.-Y."/>
            <person name="Chang Q."/>
            <person name="Ding S."/>
            <person name="Wang X."/>
            <person name="Zhu J."/>
            <person name="Ruan X."/>
            <person name="Zhao L."/>
            <person name="Wei J."/>
            <person name="Que T."/>
            <person name="Du C."/>
            <person name="Cheng J."/>
            <person name="Dai P."/>
            <person name="Han X."/>
            <person name="Huang E."/>
            <person name="Gao Y."/>
            <person name="Liu J."/>
            <person name="Shao H."/>
            <person name="Ye R."/>
            <person name="Li L."/>
            <person name="Wei W."/>
            <person name="Wang X."/>
            <person name="Wang C."/>
            <person name="Huo Q."/>
            <person name="Li W."/>
            <person name="Guo W."/>
            <person name="Chen H."/>
            <person name="Chen S."/>
            <person name="Zhou L."/>
            <person name="Zhou L."/>
            <person name="Ni X."/>
            <person name="Tian J."/>
            <person name="Zhou Y."/>
            <person name="Sheng Y."/>
            <person name="Liu T."/>
            <person name="Pan Y."/>
            <person name="Xia L."/>
            <person name="Li J."/>
            <person name="Zhao F."/>
            <person name="Cao W."/>
        </authorList>
    </citation>
    <scope>NUCLEOTIDE SEQUENCE</scope>
    <source>
        <strain evidence="2">Rsan-2018</strain>
        <tissue evidence="2">Larvae</tissue>
    </source>
</reference>
<keyword evidence="3" id="KW-1185">Reference proteome</keyword>
<feature type="compositionally biased region" description="Polar residues" evidence="1">
    <location>
        <begin position="29"/>
        <end position="46"/>
    </location>
</feature>
<feature type="compositionally biased region" description="Basic and acidic residues" evidence="1">
    <location>
        <begin position="17"/>
        <end position="27"/>
    </location>
</feature>